<sequence>MPATNSSKRKKRSRQGEDDELVPPRKITGKELTELEELSARLTTLVEMLDEKGIINKKEYDRTVAMRLHEISKAGAIEELDEEL</sequence>
<organism evidence="2 3">
    <name type="scientific">Candidatus Nitrososphaera evergladensis SR1</name>
    <dbReference type="NCBI Taxonomy" id="1459636"/>
    <lineage>
        <taxon>Archaea</taxon>
        <taxon>Nitrososphaerota</taxon>
        <taxon>Nitrososphaeria</taxon>
        <taxon>Nitrososphaerales</taxon>
        <taxon>Nitrososphaeraceae</taxon>
        <taxon>Nitrososphaera</taxon>
    </lineage>
</organism>
<dbReference type="OrthoDB" id="10928at2157"/>
<accession>A0A075N003</accession>
<name>A0A075N003_9ARCH</name>
<feature type="region of interest" description="Disordered" evidence="1">
    <location>
        <begin position="1"/>
        <end position="28"/>
    </location>
</feature>
<evidence type="ECO:0000313" key="2">
    <source>
        <dbReference type="EMBL" id="AIF84824.1"/>
    </source>
</evidence>
<gene>
    <name evidence="2" type="ORF">NTE_02783</name>
</gene>
<dbReference type="GeneID" id="41598472"/>
<protein>
    <submittedName>
        <fullName evidence="2">Uncharacterized protein</fullName>
    </submittedName>
</protein>
<dbReference type="Proteomes" id="UP000028194">
    <property type="component" value="Chromosome"/>
</dbReference>
<dbReference type="EMBL" id="CP007174">
    <property type="protein sequence ID" value="AIF84824.1"/>
    <property type="molecule type" value="Genomic_DNA"/>
</dbReference>
<dbReference type="AlphaFoldDB" id="A0A075N003"/>
<dbReference type="HOGENOM" id="CLU_2534800_0_0_2"/>
<dbReference type="KEGG" id="nev:NTE_02783"/>
<dbReference type="RefSeq" id="WP_148701333.1">
    <property type="nucleotide sequence ID" value="NZ_CP007174.1"/>
</dbReference>
<dbReference type="STRING" id="1459636.NTE_02783"/>
<evidence type="ECO:0000313" key="3">
    <source>
        <dbReference type="Proteomes" id="UP000028194"/>
    </source>
</evidence>
<proteinExistence type="predicted"/>
<evidence type="ECO:0000256" key="1">
    <source>
        <dbReference type="SAM" id="MobiDB-lite"/>
    </source>
</evidence>
<keyword evidence="3" id="KW-1185">Reference proteome</keyword>
<reference evidence="2 3" key="1">
    <citation type="journal article" date="2014" name="PLoS ONE">
        <title>Genome Sequence of Candidatus Nitrososphaera evergladensis from Group I.1b Enriched from Everglades Soil Reveals Novel Genomic Features of the Ammonia-Oxidizing Archaea.</title>
        <authorList>
            <person name="Zhalnina K.V."/>
            <person name="Dias R."/>
            <person name="Leonard M.T."/>
            <person name="Dorr de Quadros P."/>
            <person name="Camargo F.A."/>
            <person name="Drew J.C."/>
            <person name="Farmerie W.G."/>
            <person name="Daroub S.H."/>
            <person name="Triplett E.W."/>
        </authorList>
    </citation>
    <scope>NUCLEOTIDE SEQUENCE [LARGE SCALE GENOMIC DNA]</scope>
    <source>
        <strain evidence="2 3">SR1</strain>
    </source>
</reference>